<comment type="caution">
    <text evidence="1">The sequence shown here is derived from an EMBL/GenBank/DDBJ whole genome shotgun (WGS) entry which is preliminary data.</text>
</comment>
<reference evidence="1 2" key="1">
    <citation type="submission" date="2018-08" db="EMBL/GenBank/DDBJ databases">
        <title>A genome reference for cultivated species of the human gut microbiota.</title>
        <authorList>
            <person name="Zou Y."/>
            <person name="Xue W."/>
            <person name="Luo G."/>
        </authorList>
    </citation>
    <scope>NUCLEOTIDE SEQUENCE [LARGE SCALE GENOMIC DNA]</scope>
    <source>
        <strain evidence="1 2">AF14-32</strain>
    </source>
</reference>
<dbReference type="EMBL" id="QRZF01000019">
    <property type="protein sequence ID" value="RGV49256.1"/>
    <property type="molecule type" value="Genomic_DNA"/>
</dbReference>
<accession>A0A412XVN3</accession>
<organism evidence="1 2">
    <name type="scientific">Bacteroides intestinalis</name>
    <dbReference type="NCBI Taxonomy" id="329854"/>
    <lineage>
        <taxon>Bacteria</taxon>
        <taxon>Pseudomonadati</taxon>
        <taxon>Bacteroidota</taxon>
        <taxon>Bacteroidia</taxon>
        <taxon>Bacteroidales</taxon>
        <taxon>Bacteroidaceae</taxon>
        <taxon>Bacteroides</taxon>
    </lineage>
</organism>
<protein>
    <recommendedName>
        <fullName evidence="3">Discoidin domain-containing protein</fullName>
    </recommendedName>
</protein>
<sequence>MKIIISFMLFSILTSCIQQGSQLEQAISQSGDNHVELEKVLLHYSANQSDSLKLKAAKFLIENMPGHYSILSDELSNYKQHLLQYDAYLKAPAHIRAMFDVYPYQASLVKLLHPKKVEDIKIIKADYLIDNIDKAFLHWEGPWGKHLTFEEFCETLLPYRVDIEPLSNWRDSLSSEFTTTMNWLSHVDEYAYSPYQACQVINDTLYKSTNYANHIFHGFRHSLISQNAKDWNCVQYVYGAQYVMRDLGIPVHIDYIPQYGVRGSRHYWNSVLHYTGRSYPFQGYNSGPERSLNPHNGIIKVFRQSYARNKYWVSEKARGEPIPPFFENPFVKDVSHEYQRTFNIKVDLTHESVEKRQFAYLCVFNNEKWVPIHFGRIKKNSVVFENVGTGVVCVAGYWINEEVVPASYPFLIKSTGELSYLCPDKNQIQSIRLKRKYPLVNWINRNSDRLVGAKIEASHNSTFIPSVEVSSISENAYSNYADHYIPYSEKYRYWRIRIPGSKASIAELQFFSDNDSIPLNGRFFASPKEIEFEQKKAALSDLDKLTSVEIRDWLAIDFGLPVSISRIHYLPLTDDNNIVPGETYELLISDDKEFNSLGIKVAEHSYIDFDSVPVNGLYWIRNHTKGREERIFTFEKNRVVFR</sequence>
<dbReference type="Gene3D" id="2.60.120.260">
    <property type="entry name" value="Galactose-binding domain-like"/>
    <property type="match status" value="1"/>
</dbReference>
<dbReference type="PANTHER" id="PTHR35532">
    <property type="entry name" value="SIMILAR TO POLYHYDROXYALKANOATE DEPOLYMERASE"/>
    <property type="match status" value="1"/>
</dbReference>
<dbReference type="RefSeq" id="WP_118420674.1">
    <property type="nucleotide sequence ID" value="NZ_QRZF01000019.1"/>
</dbReference>
<dbReference type="AlphaFoldDB" id="A0A412XVN3"/>
<gene>
    <name evidence="1" type="ORF">DWW10_20405</name>
</gene>
<name>A0A412XVN3_9BACE</name>
<dbReference type="PANTHER" id="PTHR35532:SF5">
    <property type="entry name" value="CARBOHYDRATE-BINDING DOMAIN-CONTAINING PROTEIN"/>
    <property type="match status" value="1"/>
</dbReference>
<dbReference type="PROSITE" id="PS51257">
    <property type="entry name" value="PROKAR_LIPOPROTEIN"/>
    <property type="match status" value="1"/>
</dbReference>
<evidence type="ECO:0000313" key="2">
    <source>
        <dbReference type="Proteomes" id="UP000283850"/>
    </source>
</evidence>
<evidence type="ECO:0000313" key="1">
    <source>
        <dbReference type="EMBL" id="RGV49256.1"/>
    </source>
</evidence>
<evidence type="ECO:0008006" key="3">
    <source>
        <dbReference type="Google" id="ProtNLM"/>
    </source>
</evidence>
<proteinExistence type="predicted"/>
<dbReference type="Proteomes" id="UP000283850">
    <property type="component" value="Unassembled WGS sequence"/>
</dbReference>